<evidence type="ECO:0000313" key="3">
    <source>
        <dbReference type="EMBL" id="KAG5549126.1"/>
    </source>
</evidence>
<keyword evidence="4" id="KW-1185">Reference proteome</keyword>
<gene>
    <name evidence="3" type="ORF">RHGRI_014481</name>
</gene>
<reference evidence="3" key="1">
    <citation type="submission" date="2020-08" db="EMBL/GenBank/DDBJ databases">
        <title>Plant Genome Project.</title>
        <authorList>
            <person name="Zhang R.-G."/>
        </authorList>
    </citation>
    <scope>NUCLEOTIDE SEQUENCE</scope>
    <source>
        <strain evidence="3">WSP0</strain>
        <tissue evidence="3">Leaf</tissue>
    </source>
</reference>
<organism evidence="3 4">
    <name type="scientific">Rhododendron griersonianum</name>
    <dbReference type="NCBI Taxonomy" id="479676"/>
    <lineage>
        <taxon>Eukaryota</taxon>
        <taxon>Viridiplantae</taxon>
        <taxon>Streptophyta</taxon>
        <taxon>Embryophyta</taxon>
        <taxon>Tracheophyta</taxon>
        <taxon>Spermatophyta</taxon>
        <taxon>Magnoliopsida</taxon>
        <taxon>eudicotyledons</taxon>
        <taxon>Gunneridae</taxon>
        <taxon>Pentapetalae</taxon>
        <taxon>asterids</taxon>
        <taxon>Ericales</taxon>
        <taxon>Ericaceae</taxon>
        <taxon>Ericoideae</taxon>
        <taxon>Rhodoreae</taxon>
        <taxon>Rhododendron</taxon>
    </lineage>
</organism>
<evidence type="ECO:0000256" key="1">
    <source>
        <dbReference type="SAM" id="Coils"/>
    </source>
</evidence>
<protein>
    <recommendedName>
        <fullName evidence="2">Proteasomal ATPase second OB domain-containing protein</fullName>
    </recommendedName>
</protein>
<name>A0AAV6K9H0_9ERIC</name>
<accession>A0AAV6K9H0</accession>
<dbReference type="AlphaFoldDB" id="A0AAV6K9H0"/>
<dbReference type="InterPro" id="IPR032501">
    <property type="entry name" value="Prot_ATP_ID_OB_2nd"/>
</dbReference>
<dbReference type="Proteomes" id="UP000823749">
    <property type="component" value="Chromosome 5"/>
</dbReference>
<sequence>MATAMAVDDSSFEEDQLASMSTDDIVRASRLLDNEIRILKEELQRTNLELESFKEKIKENQEKIKLNKQLPYLVGNIVEILEMNPEDEAKEDGANIDLYSQRKGKCVVLKTSTRQLYASSFLFESLPSLFPPTVVVETPHSRLFDTIFLPVVGLVDPDKLKPGDLVGVNKDSYLILDTMILELRPWRLMKNQLKTTMTLEGLRNRQDFI</sequence>
<keyword evidence="1" id="KW-0175">Coiled coil</keyword>
<feature type="coiled-coil region" evidence="1">
    <location>
        <begin position="29"/>
        <end position="70"/>
    </location>
</feature>
<comment type="caution">
    <text evidence="3">The sequence shown here is derived from an EMBL/GenBank/DDBJ whole genome shotgun (WGS) entry which is preliminary data.</text>
</comment>
<dbReference type="EMBL" id="JACTNZ010000005">
    <property type="protein sequence ID" value="KAG5549126.1"/>
    <property type="molecule type" value="Genomic_DNA"/>
</dbReference>
<evidence type="ECO:0000313" key="4">
    <source>
        <dbReference type="Proteomes" id="UP000823749"/>
    </source>
</evidence>
<dbReference type="Gene3D" id="2.40.50.140">
    <property type="entry name" value="Nucleic acid-binding proteins"/>
    <property type="match status" value="1"/>
</dbReference>
<proteinExistence type="predicted"/>
<dbReference type="InterPro" id="IPR012340">
    <property type="entry name" value="NA-bd_OB-fold"/>
</dbReference>
<dbReference type="Pfam" id="PF16450">
    <property type="entry name" value="Prot_ATP_ID_OB_C"/>
    <property type="match status" value="1"/>
</dbReference>
<evidence type="ECO:0000259" key="2">
    <source>
        <dbReference type="Pfam" id="PF16450"/>
    </source>
</evidence>
<feature type="domain" description="Proteasomal ATPase second OB" evidence="2">
    <location>
        <begin position="146"/>
        <end position="177"/>
    </location>
</feature>